<dbReference type="GO" id="GO:0002939">
    <property type="term" value="P:tRNA N1-guanine methylation"/>
    <property type="evidence" value="ECO:0007669"/>
    <property type="project" value="TreeGrafter"/>
</dbReference>
<dbReference type="CDD" id="cd02440">
    <property type="entry name" value="AdoMet_MTases"/>
    <property type="match status" value="1"/>
</dbReference>
<dbReference type="Proteomes" id="UP000509346">
    <property type="component" value="Chromosome"/>
</dbReference>
<dbReference type="KEGG" id="hpel:HZS54_15395"/>
<evidence type="ECO:0000313" key="7">
    <source>
        <dbReference type="EMBL" id="QLH82927.1"/>
    </source>
</evidence>
<dbReference type="InterPro" id="IPR056743">
    <property type="entry name" value="TRM5-TYW2-like_MTfase"/>
</dbReference>
<dbReference type="Gene3D" id="3.30.300.110">
    <property type="entry name" value="Met-10+ protein-like domains"/>
    <property type="match status" value="1"/>
</dbReference>
<keyword evidence="5" id="KW-0819">tRNA processing</keyword>
<dbReference type="Pfam" id="PF18093">
    <property type="entry name" value="Trm5_N"/>
    <property type="match status" value="1"/>
</dbReference>
<dbReference type="PROSITE" id="PS51684">
    <property type="entry name" value="SAM_MT_TRM5_TYW2"/>
    <property type="match status" value="1"/>
</dbReference>
<dbReference type="RefSeq" id="WP_179917989.1">
    <property type="nucleotide sequence ID" value="NZ_CP058909.1"/>
</dbReference>
<protein>
    <submittedName>
        <fullName evidence="7">Class I SAM-dependent methyltransferase family protein</fullName>
    </submittedName>
</protein>
<dbReference type="Gene3D" id="3.30.70.2580">
    <property type="match status" value="1"/>
</dbReference>
<name>A0A7D5SWB1_9EURY</name>
<accession>A0A7D5SWB1</accession>
<dbReference type="FunFam" id="3.40.50.150:FF:000131">
    <property type="entry name" value="tRNA wybutosine-synthesizing protein 2/3/4"/>
    <property type="match status" value="1"/>
</dbReference>
<gene>
    <name evidence="7" type="ORF">HZS54_15395</name>
</gene>
<evidence type="ECO:0000256" key="5">
    <source>
        <dbReference type="ARBA" id="ARBA00022694"/>
    </source>
</evidence>
<dbReference type="Gene3D" id="3.40.50.150">
    <property type="entry name" value="Vaccinia Virus protein VP39"/>
    <property type="match status" value="1"/>
</dbReference>
<dbReference type="AlphaFoldDB" id="A0A7D5SWB1"/>
<sequence>MEVSCVRVPREDGEATRRRLADADLVDEDYEIAVADGSLYVPVTDPSAVPEEFDVVVRDADARETQTMPADLLSFDPSYERLGDVVIVDEDDPERARALADAIVESALPVKTVVNRASKVKGTERVRDWEVLAGESTEAVHREYGCEFALDLATVYFSPRLATERHRVAEQVASGEHAFDMFAGVGPFVVPFAKRGATAVGVDINEDAIEYLRENARRNGVEERVTAIHGDVREVAAEYADWADRLVMNLPHSADEFLETAVALAGDDCVVHYYDIQHEDDPYGPGERAIRAAAEPEYDVSVERRHTVRSYAPHELNVCLDVRLTRAE</sequence>
<dbReference type="GO" id="GO:0008175">
    <property type="term" value="F:tRNA methyltransferase activity"/>
    <property type="evidence" value="ECO:0007669"/>
    <property type="project" value="TreeGrafter"/>
</dbReference>
<evidence type="ECO:0000313" key="8">
    <source>
        <dbReference type="Proteomes" id="UP000509346"/>
    </source>
</evidence>
<dbReference type="InterPro" id="IPR030382">
    <property type="entry name" value="MeTrfase_TRM5/TYW2"/>
</dbReference>
<dbReference type="Pfam" id="PF25133">
    <property type="entry name" value="TYW2_N_2"/>
    <property type="match status" value="1"/>
</dbReference>
<dbReference type="PANTHER" id="PTHR23245">
    <property type="entry name" value="TRNA METHYLTRANSFERASE"/>
    <property type="match status" value="1"/>
</dbReference>
<dbReference type="SUPFAM" id="SSF53335">
    <property type="entry name" value="S-adenosyl-L-methionine-dependent methyltransferases"/>
    <property type="match status" value="1"/>
</dbReference>
<dbReference type="GO" id="GO:0005737">
    <property type="term" value="C:cytoplasm"/>
    <property type="evidence" value="ECO:0007669"/>
    <property type="project" value="TreeGrafter"/>
</dbReference>
<evidence type="ECO:0000256" key="4">
    <source>
        <dbReference type="ARBA" id="ARBA00022691"/>
    </source>
</evidence>
<keyword evidence="1" id="KW-0963">Cytoplasm</keyword>
<proteinExistence type="predicted"/>
<organism evidence="7 8">
    <name type="scientific">Halosimplex pelagicum</name>
    <dbReference type="NCBI Taxonomy" id="869886"/>
    <lineage>
        <taxon>Archaea</taxon>
        <taxon>Methanobacteriati</taxon>
        <taxon>Methanobacteriota</taxon>
        <taxon>Stenosarchaea group</taxon>
        <taxon>Halobacteria</taxon>
        <taxon>Halobacteriales</taxon>
        <taxon>Haloarculaceae</taxon>
        <taxon>Halosimplex</taxon>
    </lineage>
</organism>
<keyword evidence="8" id="KW-1185">Reference proteome</keyword>
<evidence type="ECO:0000259" key="6">
    <source>
        <dbReference type="PROSITE" id="PS51684"/>
    </source>
</evidence>
<dbReference type="OrthoDB" id="8079at2157"/>
<reference evidence="7 8" key="1">
    <citation type="submission" date="2020-07" db="EMBL/GenBank/DDBJ databases">
        <title>Halosimplex litoreum sp. nov. and Halosimplex rubrum sp. nov., isolated from different salt environments.</title>
        <authorList>
            <person name="Cui H."/>
        </authorList>
    </citation>
    <scope>NUCLEOTIDE SEQUENCE [LARGE SCALE GENOMIC DNA]</scope>
    <source>
        <strain evidence="7 8">R2</strain>
    </source>
</reference>
<dbReference type="EMBL" id="CP058909">
    <property type="protein sequence ID" value="QLH82927.1"/>
    <property type="molecule type" value="Genomic_DNA"/>
</dbReference>
<dbReference type="Pfam" id="PF02475">
    <property type="entry name" value="TRM5-TYW2_MTfase"/>
    <property type="match status" value="1"/>
</dbReference>
<keyword evidence="2 7" id="KW-0489">Methyltransferase</keyword>
<keyword evidence="3 7" id="KW-0808">Transferase</keyword>
<dbReference type="GeneID" id="56084002"/>
<dbReference type="InterPro" id="IPR029063">
    <property type="entry name" value="SAM-dependent_MTases_sf"/>
</dbReference>
<dbReference type="InterPro" id="IPR056744">
    <property type="entry name" value="TRM5/TYW2-like_N"/>
</dbReference>
<evidence type="ECO:0000256" key="2">
    <source>
        <dbReference type="ARBA" id="ARBA00022603"/>
    </source>
</evidence>
<dbReference type="InterPro" id="IPR040601">
    <property type="entry name" value="Trm5a/b_N"/>
</dbReference>
<dbReference type="PANTHER" id="PTHR23245:SF36">
    <property type="entry name" value="TRNA (GUANINE(37)-N1)-METHYLTRANSFERASE"/>
    <property type="match status" value="1"/>
</dbReference>
<keyword evidence="4" id="KW-0949">S-adenosyl-L-methionine</keyword>
<evidence type="ECO:0000256" key="3">
    <source>
        <dbReference type="ARBA" id="ARBA00022679"/>
    </source>
</evidence>
<feature type="domain" description="SAM-dependent methyltransferase TRM5/TYW2-type" evidence="6">
    <location>
        <begin position="79"/>
        <end position="326"/>
    </location>
</feature>
<evidence type="ECO:0000256" key="1">
    <source>
        <dbReference type="ARBA" id="ARBA00022490"/>
    </source>
</evidence>